<evidence type="ECO:0000256" key="10">
    <source>
        <dbReference type="ARBA" id="ARBA00046890"/>
    </source>
</evidence>
<comment type="subunit">
    <text evidence="10 11">Heterodimer with SRP9; binds RNA as heterodimer. Component of a signal recognition particle (SRP) complex that consists of a 7SL RNA molecule of 300 nucleotides and six protein subunits: SRP72, SRP68, SRP54, SRP19, SRP14 and SRP9.</text>
</comment>
<dbReference type="GO" id="GO:0005786">
    <property type="term" value="C:signal recognition particle, endoplasmic reticulum targeting"/>
    <property type="evidence" value="ECO:0007669"/>
    <property type="project" value="UniProtKB-UniRule"/>
</dbReference>
<reference evidence="13" key="1">
    <citation type="journal article" date="2007" name="Science">
        <title>Evolutionary and biomedical insights from the rhesus macaque genome.</title>
        <authorList>
            <person name="Gibbs R.A."/>
            <person name="Rogers J."/>
            <person name="Katze M.G."/>
            <person name="Bumgarner R."/>
            <person name="Weinstock G.M."/>
            <person name="Mardis E.R."/>
            <person name="Remington K.A."/>
            <person name="Strausberg R.L."/>
            <person name="Venter J.C."/>
            <person name="Wilson R.K."/>
            <person name="Batzer M.A."/>
            <person name="Bustamante C.D."/>
            <person name="Eichler E.E."/>
            <person name="Hahn M.W."/>
            <person name="Hardison R.C."/>
            <person name="Makova K.D."/>
            <person name="Miller W."/>
            <person name="Milosavljevic A."/>
            <person name="Palermo R.E."/>
            <person name="Siepel A."/>
            <person name="Sikela J.M."/>
            <person name="Attaway T."/>
            <person name="Bell S."/>
            <person name="Bernard K.E."/>
            <person name="Buhay C.J."/>
            <person name="Chandrabose M.N."/>
            <person name="Dao M."/>
            <person name="Davis C."/>
            <person name="Delehaunty K.D."/>
            <person name="Ding Y."/>
            <person name="Dinh H.H."/>
            <person name="Dugan-Rocha S."/>
            <person name="Fulton L.A."/>
            <person name="Gabisi R.A."/>
            <person name="Garner T.T."/>
            <person name="Godfrey J."/>
            <person name="Hawes A.C."/>
            <person name="Hernandez J."/>
            <person name="Hines S."/>
            <person name="Holder M."/>
            <person name="Hume J."/>
            <person name="Jhangiani S.N."/>
            <person name="Joshi V."/>
            <person name="Khan Z.M."/>
            <person name="Kirkness E.F."/>
            <person name="Cree A."/>
            <person name="Fowler R.G."/>
            <person name="Lee S."/>
            <person name="Lewis L.R."/>
            <person name="Li Z."/>
            <person name="Liu Y.-S."/>
            <person name="Moore S.M."/>
            <person name="Muzny D."/>
            <person name="Nazareth L.V."/>
            <person name="Ngo D.N."/>
            <person name="Okwuonu G.O."/>
            <person name="Pai G."/>
            <person name="Parker D."/>
            <person name="Paul H.A."/>
            <person name="Pfannkoch C."/>
            <person name="Pohl C.S."/>
            <person name="Rogers Y.-H.C."/>
            <person name="Ruiz S.J."/>
            <person name="Sabo A."/>
            <person name="Santibanez J."/>
            <person name="Schneider B.W."/>
            <person name="Smith S.M."/>
            <person name="Sodergren E."/>
            <person name="Svatek A.F."/>
            <person name="Utterback T.R."/>
            <person name="Vattathil S."/>
            <person name="Warren W."/>
            <person name="White C.S."/>
            <person name="Chinwalla A.T."/>
            <person name="Feng Y."/>
            <person name="Halpern A.L."/>
            <person name="Hillier L.W."/>
            <person name="Huang X."/>
            <person name="Minx P."/>
            <person name="Nelson J.O."/>
            <person name="Pepin K.H."/>
            <person name="Qin X."/>
            <person name="Sutton G.G."/>
            <person name="Venter E."/>
            <person name="Walenz B.P."/>
            <person name="Wallis J.W."/>
            <person name="Worley K.C."/>
            <person name="Yang S.-P."/>
            <person name="Jones S.M."/>
            <person name="Marra M.A."/>
            <person name="Rocchi M."/>
            <person name="Schein J.E."/>
            <person name="Baertsch R."/>
            <person name="Clarke L."/>
            <person name="Csuros M."/>
            <person name="Glasscock J."/>
            <person name="Harris R.A."/>
            <person name="Havlak P."/>
            <person name="Jackson A.R."/>
            <person name="Jiang H."/>
            <person name="Liu Y."/>
            <person name="Messina D.N."/>
            <person name="Shen Y."/>
            <person name="Song H.X.-Z."/>
            <person name="Wylie T."/>
            <person name="Zhang L."/>
            <person name="Birney E."/>
            <person name="Han K."/>
            <person name="Konkel M.K."/>
            <person name="Lee J."/>
            <person name="Smit A.F.A."/>
            <person name="Ullmer B."/>
            <person name="Wang H."/>
            <person name="Xing J."/>
            <person name="Burhans R."/>
            <person name="Cheng Z."/>
            <person name="Karro J.E."/>
            <person name="Ma J."/>
            <person name="Raney B."/>
            <person name="She X."/>
            <person name="Cox M.J."/>
            <person name="Demuth J.P."/>
            <person name="Dumas L.J."/>
            <person name="Han S.-G."/>
            <person name="Hopkins J."/>
            <person name="Karimpour-Fard A."/>
            <person name="Kim Y.H."/>
            <person name="Pollack J.R."/>
            <person name="Vinar T."/>
            <person name="Addo-Quaye C."/>
            <person name="Degenhardt J."/>
            <person name="Denby A."/>
            <person name="Hubisz M.J."/>
            <person name="Indap A."/>
            <person name="Kosiol C."/>
            <person name="Lahn B.T."/>
            <person name="Lawson H.A."/>
            <person name="Marklein A."/>
            <person name="Nielsen R."/>
            <person name="Vallender E.J."/>
            <person name="Clark A.G."/>
            <person name="Ferguson B."/>
            <person name="Hernandez R.D."/>
            <person name="Hirani K."/>
            <person name="Kehrer-Sawatzki H."/>
            <person name="Kolb J."/>
            <person name="Patil S."/>
            <person name="Pu L.-L."/>
            <person name="Ren Y."/>
            <person name="Smith D.G."/>
            <person name="Wheeler D.A."/>
            <person name="Schenck I."/>
            <person name="Ball E.V."/>
            <person name="Chen R."/>
            <person name="Cooper D.N."/>
            <person name="Giardine B."/>
            <person name="Hsu F."/>
            <person name="Kent W.J."/>
            <person name="Lesk A."/>
            <person name="Nelson D.L."/>
            <person name="O'brien W.E."/>
            <person name="Pruefer K."/>
            <person name="Stenson P.D."/>
            <person name="Wallace J.C."/>
            <person name="Ke H."/>
            <person name="Liu X.-M."/>
            <person name="Wang P."/>
            <person name="Xiang A.P."/>
            <person name="Yang F."/>
            <person name="Barber G.P."/>
            <person name="Haussler D."/>
            <person name="Karolchik D."/>
            <person name="Kern A.D."/>
            <person name="Kuhn R.M."/>
            <person name="Smith K.E."/>
            <person name="Zwieg A.S."/>
        </authorList>
    </citation>
    <scope>NUCLEOTIDE SEQUENCE [LARGE SCALE GENOMIC DNA]</scope>
    <source>
        <strain evidence="13">17573</strain>
    </source>
</reference>
<gene>
    <name evidence="12" type="primary">SRP14</name>
</gene>
<evidence type="ECO:0000256" key="6">
    <source>
        <dbReference type="ARBA" id="ARBA00022884"/>
    </source>
</evidence>
<keyword evidence="4 11" id="KW-0963">Cytoplasm</keyword>
<proteinExistence type="inferred from homology"/>
<evidence type="ECO:0000313" key="13">
    <source>
        <dbReference type="Proteomes" id="UP000006718"/>
    </source>
</evidence>
<evidence type="ECO:0000256" key="1">
    <source>
        <dbReference type="ARBA" id="ARBA00004496"/>
    </source>
</evidence>
<dbReference type="ExpressionAtlas" id="A0A1D5RHB4">
    <property type="expression patterns" value="baseline and differential"/>
</dbReference>
<evidence type="ECO:0000256" key="2">
    <source>
        <dbReference type="ARBA" id="ARBA00010349"/>
    </source>
</evidence>
<evidence type="ECO:0000256" key="4">
    <source>
        <dbReference type="ARBA" id="ARBA00022490"/>
    </source>
</evidence>
<name>A0A1D5RHB4_MACMU</name>
<keyword evidence="5" id="KW-0597">Phosphoprotein</keyword>
<evidence type="ECO:0000256" key="9">
    <source>
        <dbReference type="ARBA" id="ARBA00045462"/>
    </source>
</evidence>
<dbReference type="eggNOG" id="KOG1761">
    <property type="taxonomic scope" value="Eukaryota"/>
</dbReference>
<dbReference type="SMR" id="A0A1D5RHB4"/>
<comment type="similarity">
    <text evidence="2 11">Belongs to the SRP14 family.</text>
</comment>
<evidence type="ECO:0000313" key="12">
    <source>
        <dbReference type="Ensembl" id="ENSMMUP00000059708.2"/>
    </source>
</evidence>
<keyword evidence="8 11" id="KW-0687">Ribonucleoprotein</keyword>
<protein>
    <recommendedName>
        <fullName evidence="3 11">Signal recognition particle 14 kDa protein</fullName>
        <shortName evidence="11">SRP14</shortName>
    </recommendedName>
</protein>
<dbReference type="AlphaFoldDB" id="A0A1D5RHB4"/>
<evidence type="ECO:0000256" key="7">
    <source>
        <dbReference type="ARBA" id="ARBA00023135"/>
    </source>
</evidence>
<dbReference type="Pfam" id="PF02290">
    <property type="entry name" value="SRP14"/>
    <property type="match status" value="1"/>
</dbReference>
<evidence type="ECO:0000256" key="3">
    <source>
        <dbReference type="ARBA" id="ARBA00017926"/>
    </source>
</evidence>
<organism evidence="12 13">
    <name type="scientific">Macaca mulatta</name>
    <name type="common">Rhesus macaque</name>
    <dbReference type="NCBI Taxonomy" id="9544"/>
    <lineage>
        <taxon>Eukaryota</taxon>
        <taxon>Metazoa</taxon>
        <taxon>Chordata</taxon>
        <taxon>Craniata</taxon>
        <taxon>Vertebrata</taxon>
        <taxon>Euteleostomi</taxon>
        <taxon>Mammalia</taxon>
        <taxon>Eutheria</taxon>
        <taxon>Euarchontoglires</taxon>
        <taxon>Primates</taxon>
        <taxon>Haplorrhini</taxon>
        <taxon>Catarrhini</taxon>
        <taxon>Cercopithecidae</taxon>
        <taxon>Cercopithecinae</taxon>
        <taxon>Macaca</taxon>
    </lineage>
</organism>
<dbReference type="GO" id="GO:0008312">
    <property type="term" value="F:7S RNA binding"/>
    <property type="evidence" value="ECO:0007669"/>
    <property type="project" value="UniProtKB-UniRule"/>
</dbReference>
<dbReference type="VEuPathDB" id="HostDB:ENSMMUG00000016061"/>
<dbReference type="Bgee" id="ENSMMUG00000016061">
    <property type="expression patterns" value="Expressed in spermatocyte and 22 other cell types or tissues"/>
</dbReference>
<comment type="function">
    <text evidence="9 11">Component of the signal recognition particle (SRP) complex, a ribonucleoprotein complex that mediates the cotranslational targeting of secretory and membrane proteins to the endoplasmic reticulum (ER). SRP9 together with SRP14 and the Alu portion of the SRP RNA, constitutes the elongation arrest domain of SRP. The complex of SRP9 and SRP14 is required for SRP RNA binding.</text>
</comment>
<dbReference type="Ensembl" id="ENSMMUT00000058836.2">
    <property type="protein sequence ID" value="ENSMMUP00000059708.2"/>
    <property type="gene ID" value="ENSMMUG00000016061.4"/>
</dbReference>
<dbReference type="GeneTree" id="ENSGT01050000247044"/>
<keyword evidence="7 11" id="KW-0733">Signal recognition particle</keyword>
<keyword evidence="13" id="KW-1185">Reference proteome</keyword>
<reference evidence="12" key="3">
    <citation type="submission" date="2025-08" db="UniProtKB">
        <authorList>
            <consortium name="Ensembl"/>
        </authorList>
    </citation>
    <scope>IDENTIFICATION</scope>
    <source>
        <strain evidence="12">17573</strain>
    </source>
</reference>
<dbReference type="GO" id="GO:0006614">
    <property type="term" value="P:SRP-dependent cotranslational protein targeting to membrane"/>
    <property type="evidence" value="ECO:0007669"/>
    <property type="project" value="UniProtKB-UniRule"/>
</dbReference>
<dbReference type="GO" id="GO:0005829">
    <property type="term" value="C:cytosol"/>
    <property type="evidence" value="ECO:0007669"/>
    <property type="project" value="UniProtKB-ARBA"/>
</dbReference>
<evidence type="ECO:0000256" key="8">
    <source>
        <dbReference type="ARBA" id="ARBA00023274"/>
    </source>
</evidence>
<dbReference type="InterPro" id="IPR009018">
    <property type="entry name" value="Signal_recog_particle_SRP9/14"/>
</dbReference>
<dbReference type="FunFam" id="3.30.720.10:FF:000002">
    <property type="entry name" value="signal recognition particle 14 kDa protein-like"/>
    <property type="match status" value="1"/>
</dbReference>
<keyword evidence="6 11" id="KW-0694">RNA-binding</keyword>
<dbReference type="PANTHER" id="PTHR12013">
    <property type="entry name" value="SIGNAL RECOGNITION PARTICLE 14 KD PROTEIN"/>
    <property type="match status" value="1"/>
</dbReference>
<reference evidence="12" key="2">
    <citation type="submission" date="2019-01" db="EMBL/GenBank/DDBJ databases">
        <authorList>
            <person name="Graves T."/>
            <person name="Eichler E.E."/>
            <person name="Wilson R.K."/>
        </authorList>
    </citation>
    <scope>NUCLEOTIDE SEQUENCE [LARGE SCALE GENOMIC DNA]</scope>
    <source>
        <strain evidence="12">17573</strain>
    </source>
</reference>
<evidence type="ECO:0000256" key="5">
    <source>
        <dbReference type="ARBA" id="ARBA00022553"/>
    </source>
</evidence>
<comment type="subcellular location">
    <subcellularLocation>
        <location evidence="1 11">Cytoplasm</location>
    </subcellularLocation>
</comment>
<dbReference type="InterPro" id="IPR003210">
    <property type="entry name" value="Signal_recog_particle_SRP14"/>
</dbReference>
<reference evidence="12" key="4">
    <citation type="submission" date="2025-09" db="UniProtKB">
        <authorList>
            <consortium name="Ensembl"/>
        </authorList>
    </citation>
    <scope>IDENTIFICATION</scope>
    <source>
        <strain evidence="12">17573</strain>
    </source>
</reference>
<dbReference type="SUPFAM" id="SSF54762">
    <property type="entry name" value="Signal recognition particle alu RNA binding heterodimer, SRP9/14"/>
    <property type="match status" value="1"/>
</dbReference>
<dbReference type="GO" id="GO:0030942">
    <property type="term" value="F:endoplasmic reticulum signal peptide binding"/>
    <property type="evidence" value="ECO:0007669"/>
    <property type="project" value="UniProtKB-UniRule"/>
</dbReference>
<dbReference type="Proteomes" id="UP000006718">
    <property type="component" value="Chromosome 7"/>
</dbReference>
<evidence type="ECO:0000256" key="11">
    <source>
        <dbReference type="RuleBase" id="RU368100"/>
    </source>
</evidence>
<dbReference type="Gene3D" id="3.30.720.10">
    <property type="entry name" value="Signal recognition particle alu RNA binding heterodimer, srp9/1"/>
    <property type="match status" value="1"/>
</dbReference>
<accession>A0A1D5RHB4</accession>
<sequence length="133" mass="13914">MVLLESEQFLTELTRLFQKCRTSGSVYITLKKYDGRTKPIPKKGTVEGFEPADNKCLLRATDGKKKISTVAYSNLLRANMDGLKKRDKKNKTKKTKAAAAAAAAAVAAAAAPAAAATTATPATPAATAATAAQ</sequence>